<dbReference type="EMBL" id="ANOH01000489">
    <property type="protein sequence ID" value="EMI51703.1"/>
    <property type="molecule type" value="Genomic_DNA"/>
</dbReference>
<reference evidence="1 2" key="1">
    <citation type="journal article" date="2013" name="Mar. Genomics">
        <title>Expression of sulfatases in Rhodopirellula baltica and the diversity of sulfatases in the genus Rhodopirellula.</title>
        <authorList>
            <person name="Wegner C.E."/>
            <person name="Richter-Heitmann T."/>
            <person name="Klindworth A."/>
            <person name="Klockow C."/>
            <person name="Richter M."/>
            <person name="Achstetter T."/>
            <person name="Glockner F.O."/>
            <person name="Harder J."/>
        </authorList>
    </citation>
    <scope>NUCLEOTIDE SEQUENCE [LARGE SCALE GENOMIC DNA]</scope>
    <source>
        <strain evidence="1 2">SM41</strain>
    </source>
</reference>
<protein>
    <submittedName>
        <fullName evidence="1">Uncharacterized protein</fullName>
    </submittedName>
</protein>
<evidence type="ECO:0000313" key="2">
    <source>
        <dbReference type="Proteomes" id="UP000011885"/>
    </source>
</evidence>
<dbReference type="Proteomes" id="UP000011885">
    <property type="component" value="Unassembled WGS sequence"/>
</dbReference>
<accession>M5U6Z3</accession>
<sequence>MLRYWLVVISKFVRIEFDAWLTLMCKGCVFFRLYVLSIDSVV</sequence>
<organism evidence="1 2">
    <name type="scientific">Rhodopirellula sallentina SM41</name>
    <dbReference type="NCBI Taxonomy" id="1263870"/>
    <lineage>
        <taxon>Bacteria</taxon>
        <taxon>Pseudomonadati</taxon>
        <taxon>Planctomycetota</taxon>
        <taxon>Planctomycetia</taxon>
        <taxon>Pirellulales</taxon>
        <taxon>Pirellulaceae</taxon>
        <taxon>Rhodopirellula</taxon>
    </lineage>
</organism>
<comment type="caution">
    <text evidence="1">The sequence shown here is derived from an EMBL/GenBank/DDBJ whole genome shotgun (WGS) entry which is preliminary data.</text>
</comment>
<proteinExistence type="predicted"/>
<evidence type="ECO:0000313" key="1">
    <source>
        <dbReference type="EMBL" id="EMI51703.1"/>
    </source>
</evidence>
<dbReference type="AlphaFoldDB" id="M5U6Z3"/>
<dbReference type="PATRIC" id="fig|1263870.3.peg.7260"/>
<keyword evidence="2" id="KW-1185">Reference proteome</keyword>
<gene>
    <name evidence="1" type="ORF">RSSM_06845</name>
</gene>
<name>M5U6Z3_9BACT</name>